<comment type="caution">
    <text evidence="6">The sequence shown here is derived from an EMBL/GenBank/DDBJ whole genome shotgun (WGS) entry which is preliminary data.</text>
</comment>
<dbReference type="Pfam" id="PF01040">
    <property type="entry name" value="UbiA"/>
    <property type="match status" value="1"/>
</dbReference>
<evidence type="ECO:0000256" key="2">
    <source>
        <dbReference type="ARBA" id="ARBA00022692"/>
    </source>
</evidence>
<keyword evidence="4 5" id="KW-0472">Membrane</keyword>
<accession>A0A1F7WQ88</accession>
<feature type="transmembrane region" description="Helical" evidence="5">
    <location>
        <begin position="43"/>
        <end position="60"/>
    </location>
</feature>
<evidence type="ECO:0000256" key="5">
    <source>
        <dbReference type="SAM" id="Phobius"/>
    </source>
</evidence>
<dbReference type="AlphaFoldDB" id="A0A1F7WQ88"/>
<organism evidence="6 7">
    <name type="scientific">Candidatus Woesebacteria bacterium GWA1_42_12</name>
    <dbReference type="NCBI Taxonomy" id="1802472"/>
    <lineage>
        <taxon>Bacteria</taxon>
        <taxon>Candidatus Woeseibacteriota</taxon>
    </lineage>
</organism>
<protein>
    <recommendedName>
        <fullName evidence="8">4-hydroxybenzoate polyprenyltransferase</fullName>
    </recommendedName>
</protein>
<feature type="transmembrane region" description="Helical" evidence="5">
    <location>
        <begin position="21"/>
        <end position="37"/>
    </location>
</feature>
<evidence type="ECO:0008006" key="8">
    <source>
        <dbReference type="Google" id="ProtNLM"/>
    </source>
</evidence>
<name>A0A1F7WQ88_9BACT</name>
<dbReference type="GO" id="GO:0016765">
    <property type="term" value="F:transferase activity, transferring alkyl or aryl (other than methyl) groups"/>
    <property type="evidence" value="ECO:0007669"/>
    <property type="project" value="InterPro"/>
</dbReference>
<evidence type="ECO:0000256" key="4">
    <source>
        <dbReference type="ARBA" id="ARBA00023136"/>
    </source>
</evidence>
<dbReference type="EMBL" id="MGFK01000010">
    <property type="protein sequence ID" value="OGM04569.1"/>
    <property type="molecule type" value="Genomic_DNA"/>
</dbReference>
<evidence type="ECO:0000256" key="3">
    <source>
        <dbReference type="ARBA" id="ARBA00022989"/>
    </source>
</evidence>
<dbReference type="InterPro" id="IPR044878">
    <property type="entry name" value="UbiA_sf"/>
</dbReference>
<reference evidence="6 7" key="1">
    <citation type="journal article" date="2016" name="Nat. Commun.">
        <title>Thousands of microbial genomes shed light on interconnected biogeochemical processes in an aquifer system.</title>
        <authorList>
            <person name="Anantharaman K."/>
            <person name="Brown C.T."/>
            <person name="Hug L.A."/>
            <person name="Sharon I."/>
            <person name="Castelle C.J."/>
            <person name="Probst A.J."/>
            <person name="Thomas B.C."/>
            <person name="Singh A."/>
            <person name="Wilkins M.J."/>
            <person name="Karaoz U."/>
            <person name="Brodie E.L."/>
            <person name="Williams K.H."/>
            <person name="Hubbard S.S."/>
            <person name="Banfield J.F."/>
        </authorList>
    </citation>
    <scope>NUCLEOTIDE SEQUENCE [LARGE SCALE GENOMIC DNA]</scope>
</reference>
<proteinExistence type="predicted"/>
<feature type="transmembrane region" description="Helical" evidence="5">
    <location>
        <begin position="216"/>
        <end position="237"/>
    </location>
</feature>
<dbReference type="GO" id="GO:0016020">
    <property type="term" value="C:membrane"/>
    <property type="evidence" value="ECO:0007669"/>
    <property type="project" value="UniProtKB-SubCell"/>
</dbReference>
<feature type="transmembrane region" description="Helical" evidence="5">
    <location>
        <begin position="107"/>
        <end position="128"/>
    </location>
</feature>
<keyword evidence="3 5" id="KW-1133">Transmembrane helix</keyword>
<feature type="transmembrane region" description="Helical" evidence="5">
    <location>
        <begin position="81"/>
        <end position="101"/>
    </location>
</feature>
<feature type="transmembrane region" description="Helical" evidence="5">
    <location>
        <begin position="140"/>
        <end position="160"/>
    </location>
</feature>
<sequence>MIPKSFNLVEDYLYPRYIKDVLYFPFLIIVAIFFTKSPLNTSVFIAILVNLLTTIFAFLINDIEDREDDAKSPGKRFINPFGYGIWKVELGWIALVMLVLSTLSLSFVFNGTLPALIAFSILLTSGLYSWKKLRLKNIPVLDILTHAYFFATSTVLYFSLLPTSTWNHITWLALIGVFLASSYGDLSNEYRDFEDDRKSELKNSAYYLGKKPTQTLAYLLLSLSVVLITIGAIIRIFK</sequence>
<dbReference type="InterPro" id="IPR000537">
    <property type="entry name" value="UbiA_prenyltransferase"/>
</dbReference>
<keyword evidence="2 5" id="KW-0812">Transmembrane</keyword>
<gene>
    <name evidence="6" type="ORF">A2112_00890</name>
</gene>
<dbReference type="Gene3D" id="1.10.357.140">
    <property type="entry name" value="UbiA prenyltransferase"/>
    <property type="match status" value="1"/>
</dbReference>
<dbReference type="Proteomes" id="UP000177091">
    <property type="component" value="Unassembled WGS sequence"/>
</dbReference>
<evidence type="ECO:0000256" key="1">
    <source>
        <dbReference type="ARBA" id="ARBA00004141"/>
    </source>
</evidence>
<evidence type="ECO:0000313" key="6">
    <source>
        <dbReference type="EMBL" id="OGM04569.1"/>
    </source>
</evidence>
<comment type="subcellular location">
    <subcellularLocation>
        <location evidence="1">Membrane</location>
        <topology evidence="1">Multi-pass membrane protein</topology>
    </subcellularLocation>
</comment>
<evidence type="ECO:0000313" key="7">
    <source>
        <dbReference type="Proteomes" id="UP000177091"/>
    </source>
</evidence>